<dbReference type="PANTHER" id="PTHR47963:SF8">
    <property type="entry name" value="ATP-DEPENDENT RNA HELICASE DEAD"/>
    <property type="match status" value="1"/>
</dbReference>
<comment type="caution">
    <text evidence="14">The sequence shown here is derived from an EMBL/GenBank/DDBJ whole genome shotgun (WGS) entry which is preliminary data.</text>
</comment>
<dbReference type="CDD" id="cd12499">
    <property type="entry name" value="RRM_EcCsdA_like"/>
    <property type="match status" value="1"/>
</dbReference>
<keyword evidence="4 10" id="KW-0547">Nucleotide-binding</keyword>
<name>A0A0R2TW46_9GAMM</name>
<keyword evidence="7 10" id="KW-0067">ATP-binding</keyword>
<reference evidence="14 15" key="1">
    <citation type="submission" date="2015-10" db="EMBL/GenBank/DDBJ databases">
        <title>Metagenome-Assembled Genomes uncover a global brackish microbiome.</title>
        <authorList>
            <person name="Hugerth L.W."/>
            <person name="Larsson J."/>
            <person name="Alneberg J."/>
            <person name="Lindh M.V."/>
            <person name="Legrand C."/>
            <person name="Pinhassi J."/>
            <person name="Andersson A.F."/>
        </authorList>
    </citation>
    <scope>NUCLEOTIDE SEQUENCE [LARGE SCALE GENOMIC DNA]</scope>
    <source>
        <strain evidence="14">BACL26 MAG-121220-bin70</strain>
    </source>
</reference>
<dbReference type="InterPro" id="IPR057325">
    <property type="entry name" value="DeaD_dimer"/>
</dbReference>
<dbReference type="GO" id="GO:0005840">
    <property type="term" value="C:ribosome"/>
    <property type="evidence" value="ECO:0007669"/>
    <property type="project" value="TreeGrafter"/>
</dbReference>
<dbReference type="EC" id="3.6.4.13" evidence="2"/>
<dbReference type="Pfam" id="PF00271">
    <property type="entry name" value="Helicase_C"/>
    <property type="match status" value="1"/>
</dbReference>
<dbReference type="Pfam" id="PF25399">
    <property type="entry name" value="DeaD_dimer"/>
    <property type="match status" value="1"/>
</dbReference>
<organism evidence="14 15">
    <name type="scientific">SAR92 bacterium BACL26 MAG-121220-bin70</name>
    <dbReference type="NCBI Taxonomy" id="1655626"/>
    <lineage>
        <taxon>Bacteria</taxon>
        <taxon>Pseudomonadati</taxon>
        <taxon>Pseudomonadota</taxon>
        <taxon>Gammaproteobacteria</taxon>
        <taxon>Cellvibrionales</taxon>
        <taxon>Porticoccaceae</taxon>
        <taxon>SAR92 clade</taxon>
    </lineage>
</organism>
<feature type="region of interest" description="Disordered" evidence="11">
    <location>
        <begin position="480"/>
        <end position="504"/>
    </location>
</feature>
<dbReference type="PROSITE" id="PS51194">
    <property type="entry name" value="HELICASE_CTER"/>
    <property type="match status" value="1"/>
</dbReference>
<feature type="non-terminal residue" evidence="14">
    <location>
        <position position="1"/>
    </location>
</feature>
<dbReference type="InterPro" id="IPR000629">
    <property type="entry name" value="RNA-helicase_DEAD-box_CS"/>
</dbReference>
<dbReference type="GO" id="GO:0009409">
    <property type="term" value="P:response to cold"/>
    <property type="evidence" value="ECO:0007669"/>
    <property type="project" value="TreeGrafter"/>
</dbReference>
<feature type="non-terminal residue" evidence="14">
    <location>
        <position position="504"/>
    </location>
</feature>
<dbReference type="PROSITE" id="PS51192">
    <property type="entry name" value="HELICASE_ATP_BIND_1"/>
    <property type="match status" value="1"/>
</dbReference>
<comment type="catalytic activity">
    <reaction evidence="9">
        <text>ATP + H2O = ADP + phosphate + H(+)</text>
        <dbReference type="Rhea" id="RHEA:13065"/>
        <dbReference type="ChEBI" id="CHEBI:15377"/>
        <dbReference type="ChEBI" id="CHEBI:15378"/>
        <dbReference type="ChEBI" id="CHEBI:30616"/>
        <dbReference type="ChEBI" id="CHEBI:43474"/>
        <dbReference type="ChEBI" id="CHEBI:456216"/>
        <dbReference type="EC" id="3.6.4.13"/>
    </reaction>
</comment>
<dbReference type="EMBL" id="LICA01000519">
    <property type="protein sequence ID" value="KRO91383.1"/>
    <property type="molecule type" value="Genomic_DNA"/>
</dbReference>
<dbReference type="GO" id="GO:0003724">
    <property type="term" value="F:RNA helicase activity"/>
    <property type="evidence" value="ECO:0007669"/>
    <property type="project" value="UniProtKB-EC"/>
</dbReference>
<evidence type="ECO:0000256" key="4">
    <source>
        <dbReference type="ARBA" id="ARBA00022741"/>
    </source>
</evidence>
<evidence type="ECO:0000256" key="9">
    <source>
        <dbReference type="ARBA" id="ARBA00047984"/>
    </source>
</evidence>
<dbReference type="InterPro" id="IPR011545">
    <property type="entry name" value="DEAD/DEAH_box_helicase_dom"/>
</dbReference>
<dbReference type="PANTHER" id="PTHR47963">
    <property type="entry name" value="DEAD-BOX ATP-DEPENDENT RNA HELICASE 47, MITOCHONDRIAL"/>
    <property type="match status" value="1"/>
</dbReference>
<sequence length="504" mass="56879">QLRGLQRGAQVVVGTPGRILDHLRRRSLDLSQVRGLVLDEADEMLRMGFIDDVETILAKTPDDCQRALFSATMPPAIRRVTQKYLGDAETVSIQSKTKTVERIEQQYVTCKSHQKMDALTRILEVESFDGMLIFVRTKSSTVDIAERLEARGFSSAALNGDLSQTLRERTINRLKKGQVDIVVATDVAARGLDVERISHVINFDIPYDNESYVHRIGRTGRAGRDGKAILFITPKENRLLRSIEKSTRQTIKPMAMPSNEEVSGQRIQQFTEQLLKTMELPKLDKFRSLVQKLADDNDLDMAHIAAALTFENQKERPLFPKLEIIAAPSSRDDDRDSGRDRNRDRNDRNKDRGERKEHRGKRTEGSDARAEPRKERAEPRRERAEQPNREAKAKDADANRDGVPMITYRLEVGNNDGISPSNIVGAIANEADIESRFIGEIKLYDDYSTVDLPEGMPAELLNHLKKVRVCAKPMRISVLGEKSDSAEPYSKKVASPRKREIGDG</sequence>
<dbReference type="CDD" id="cd00268">
    <property type="entry name" value="DEADc"/>
    <property type="match status" value="1"/>
</dbReference>
<dbReference type="InterPro" id="IPR012677">
    <property type="entry name" value="Nucleotide-bd_a/b_plait_sf"/>
</dbReference>
<feature type="compositionally biased region" description="Basic and acidic residues" evidence="11">
    <location>
        <begin position="330"/>
        <end position="400"/>
    </location>
</feature>
<keyword evidence="5 10" id="KW-0378">Hydrolase</keyword>
<dbReference type="FunFam" id="3.30.70.330:FF:000068">
    <property type="entry name" value="ATP-dependent RNA helicase DeaD"/>
    <property type="match status" value="1"/>
</dbReference>
<keyword evidence="3" id="KW-0963">Cytoplasm</keyword>
<dbReference type="SUPFAM" id="SSF52540">
    <property type="entry name" value="P-loop containing nucleoside triphosphate hydrolases"/>
    <property type="match status" value="1"/>
</dbReference>
<dbReference type="Proteomes" id="UP000051213">
    <property type="component" value="Unassembled WGS sequence"/>
</dbReference>
<dbReference type="InterPro" id="IPR034415">
    <property type="entry name" value="CsdA_RRM"/>
</dbReference>
<accession>A0A0R2TW46</accession>
<dbReference type="AlphaFoldDB" id="A0A0R2TW46"/>
<dbReference type="Gene3D" id="3.40.50.300">
    <property type="entry name" value="P-loop containing nucleotide triphosphate hydrolases"/>
    <property type="match status" value="2"/>
</dbReference>
<feature type="region of interest" description="Disordered" evidence="11">
    <location>
        <begin position="321"/>
        <end position="402"/>
    </location>
</feature>
<dbReference type="GO" id="GO:0016787">
    <property type="term" value="F:hydrolase activity"/>
    <property type="evidence" value="ECO:0007669"/>
    <property type="project" value="UniProtKB-KW"/>
</dbReference>
<gene>
    <name evidence="14" type="ORF">ABS24_09375</name>
</gene>
<dbReference type="GO" id="GO:0005829">
    <property type="term" value="C:cytosol"/>
    <property type="evidence" value="ECO:0007669"/>
    <property type="project" value="TreeGrafter"/>
</dbReference>
<evidence type="ECO:0000256" key="5">
    <source>
        <dbReference type="ARBA" id="ARBA00022801"/>
    </source>
</evidence>
<evidence type="ECO:0000256" key="7">
    <source>
        <dbReference type="ARBA" id="ARBA00022840"/>
    </source>
</evidence>
<evidence type="ECO:0000256" key="2">
    <source>
        <dbReference type="ARBA" id="ARBA00012552"/>
    </source>
</evidence>
<keyword evidence="6 10" id="KW-0347">Helicase</keyword>
<evidence type="ECO:0000313" key="14">
    <source>
        <dbReference type="EMBL" id="KRO91383.1"/>
    </source>
</evidence>
<evidence type="ECO:0000256" key="3">
    <source>
        <dbReference type="ARBA" id="ARBA00022490"/>
    </source>
</evidence>
<feature type="domain" description="Helicase C-terminal" evidence="13">
    <location>
        <begin position="102"/>
        <end position="262"/>
    </location>
</feature>
<dbReference type="Pfam" id="PF00270">
    <property type="entry name" value="DEAD"/>
    <property type="match status" value="1"/>
</dbReference>
<dbReference type="CDD" id="cd18787">
    <property type="entry name" value="SF2_C_DEAD"/>
    <property type="match status" value="1"/>
</dbReference>
<evidence type="ECO:0000313" key="15">
    <source>
        <dbReference type="Proteomes" id="UP000051213"/>
    </source>
</evidence>
<comment type="subcellular location">
    <subcellularLocation>
        <location evidence="1">Cytoplasm</location>
    </subcellularLocation>
</comment>
<dbReference type="InterPro" id="IPR027417">
    <property type="entry name" value="P-loop_NTPase"/>
</dbReference>
<dbReference type="InterPro" id="IPR001650">
    <property type="entry name" value="Helicase_C-like"/>
</dbReference>
<evidence type="ECO:0000256" key="11">
    <source>
        <dbReference type="SAM" id="MobiDB-lite"/>
    </source>
</evidence>
<evidence type="ECO:0000256" key="8">
    <source>
        <dbReference type="ARBA" id="ARBA00022884"/>
    </source>
</evidence>
<evidence type="ECO:0000259" key="13">
    <source>
        <dbReference type="PROSITE" id="PS51194"/>
    </source>
</evidence>
<evidence type="ECO:0000256" key="10">
    <source>
        <dbReference type="RuleBase" id="RU000492"/>
    </source>
</evidence>
<comment type="similarity">
    <text evidence="10">Belongs to the DEAD box helicase family.</text>
</comment>
<dbReference type="PROSITE" id="PS00039">
    <property type="entry name" value="DEAD_ATP_HELICASE"/>
    <property type="match status" value="1"/>
</dbReference>
<dbReference type="GO" id="GO:0033592">
    <property type="term" value="F:RNA strand annealing activity"/>
    <property type="evidence" value="ECO:0007669"/>
    <property type="project" value="TreeGrafter"/>
</dbReference>
<dbReference type="InterPro" id="IPR005580">
    <property type="entry name" value="DbpA/CsdA_RNA-bd_dom"/>
</dbReference>
<dbReference type="InterPro" id="IPR014001">
    <property type="entry name" value="Helicase_ATP-bd"/>
</dbReference>
<evidence type="ECO:0000256" key="6">
    <source>
        <dbReference type="ARBA" id="ARBA00022806"/>
    </source>
</evidence>
<dbReference type="Gene3D" id="3.30.70.330">
    <property type="match status" value="1"/>
</dbReference>
<dbReference type="Pfam" id="PF03880">
    <property type="entry name" value="DbpA"/>
    <property type="match status" value="1"/>
</dbReference>
<dbReference type="SMART" id="SM00490">
    <property type="entry name" value="HELICc"/>
    <property type="match status" value="1"/>
</dbReference>
<dbReference type="InterPro" id="IPR044742">
    <property type="entry name" value="DEAD/DEAH_RhlB"/>
</dbReference>
<dbReference type="InterPro" id="IPR050547">
    <property type="entry name" value="DEAD_box_RNA_helicases"/>
</dbReference>
<protein>
    <recommendedName>
        <fullName evidence="2">RNA helicase</fullName>
        <ecNumber evidence="2">3.6.4.13</ecNumber>
    </recommendedName>
</protein>
<feature type="domain" description="Helicase ATP-binding" evidence="12">
    <location>
        <begin position="1"/>
        <end position="91"/>
    </location>
</feature>
<proteinExistence type="inferred from homology"/>
<dbReference type="GO" id="GO:0005524">
    <property type="term" value="F:ATP binding"/>
    <property type="evidence" value="ECO:0007669"/>
    <property type="project" value="UniProtKB-KW"/>
</dbReference>
<evidence type="ECO:0000256" key="1">
    <source>
        <dbReference type="ARBA" id="ARBA00004496"/>
    </source>
</evidence>
<evidence type="ECO:0000259" key="12">
    <source>
        <dbReference type="PROSITE" id="PS51192"/>
    </source>
</evidence>
<keyword evidence="8" id="KW-0694">RNA-binding</keyword>